<keyword evidence="3" id="KW-1185">Reference proteome</keyword>
<dbReference type="AlphaFoldDB" id="A0A5N6TLS7"/>
<reference evidence="2 3" key="1">
    <citation type="submission" date="2019-04" db="EMBL/GenBank/DDBJ databases">
        <title>Friends and foes A comparative genomics study of 23 Aspergillus species from section Flavi.</title>
        <authorList>
            <consortium name="DOE Joint Genome Institute"/>
            <person name="Kjaerbolling I."/>
            <person name="Vesth T."/>
            <person name="Frisvad J.C."/>
            <person name="Nybo J.L."/>
            <person name="Theobald S."/>
            <person name="Kildgaard S."/>
            <person name="Isbrandt T."/>
            <person name="Kuo A."/>
            <person name="Sato A."/>
            <person name="Lyhne E.K."/>
            <person name="Kogle M.E."/>
            <person name="Wiebenga A."/>
            <person name="Kun R.S."/>
            <person name="Lubbers R.J."/>
            <person name="Makela M.R."/>
            <person name="Barry K."/>
            <person name="Chovatia M."/>
            <person name="Clum A."/>
            <person name="Daum C."/>
            <person name="Haridas S."/>
            <person name="He G."/>
            <person name="LaButti K."/>
            <person name="Lipzen A."/>
            <person name="Mondo S."/>
            <person name="Riley R."/>
            <person name="Salamov A."/>
            <person name="Simmons B.A."/>
            <person name="Magnuson J.K."/>
            <person name="Henrissat B."/>
            <person name="Mortensen U.H."/>
            <person name="Larsen T.O."/>
            <person name="Devries R.P."/>
            <person name="Grigoriev I.V."/>
            <person name="Machida M."/>
            <person name="Baker S.E."/>
            <person name="Andersen M.R."/>
        </authorList>
    </citation>
    <scope>NUCLEOTIDE SEQUENCE [LARGE SCALE GENOMIC DNA]</scope>
    <source>
        <strain evidence="2 3">IBT 18842</strain>
    </source>
</reference>
<evidence type="ECO:0000256" key="1">
    <source>
        <dbReference type="SAM" id="Phobius"/>
    </source>
</evidence>
<gene>
    <name evidence="2" type="ORF">BDV25DRAFT_160701</name>
</gene>
<dbReference type="EMBL" id="ML742215">
    <property type="protein sequence ID" value="KAE8147294.1"/>
    <property type="molecule type" value="Genomic_DNA"/>
</dbReference>
<organism evidence="2 3">
    <name type="scientific">Aspergillus avenaceus</name>
    <dbReference type="NCBI Taxonomy" id="36643"/>
    <lineage>
        <taxon>Eukaryota</taxon>
        <taxon>Fungi</taxon>
        <taxon>Dikarya</taxon>
        <taxon>Ascomycota</taxon>
        <taxon>Pezizomycotina</taxon>
        <taxon>Eurotiomycetes</taxon>
        <taxon>Eurotiomycetidae</taxon>
        <taxon>Eurotiales</taxon>
        <taxon>Aspergillaceae</taxon>
        <taxon>Aspergillus</taxon>
        <taxon>Aspergillus subgen. Circumdati</taxon>
    </lineage>
</organism>
<evidence type="ECO:0000313" key="3">
    <source>
        <dbReference type="Proteomes" id="UP000325780"/>
    </source>
</evidence>
<feature type="transmembrane region" description="Helical" evidence="1">
    <location>
        <begin position="23"/>
        <end position="39"/>
    </location>
</feature>
<keyword evidence="1" id="KW-0812">Transmembrane</keyword>
<dbReference type="Proteomes" id="UP000325780">
    <property type="component" value="Unassembled WGS sequence"/>
</dbReference>
<keyword evidence="1" id="KW-1133">Transmembrane helix</keyword>
<accession>A0A5N6TLS7</accession>
<keyword evidence="1" id="KW-0472">Membrane</keyword>
<protein>
    <submittedName>
        <fullName evidence="2">Uncharacterized protein</fullName>
    </submittedName>
</protein>
<name>A0A5N6TLS7_ASPAV</name>
<proteinExistence type="predicted"/>
<evidence type="ECO:0000313" key="2">
    <source>
        <dbReference type="EMBL" id="KAE8147294.1"/>
    </source>
</evidence>
<sequence length="69" mass="7789">MRTQAPGSTITPTLIATVSRCKGIHILLLSFLFLFFSFAHSRFHIFPSRIDFQDGDQLRSSIDGHDPIL</sequence>